<accession>A0ABQ4U0H0</accession>
<proteinExistence type="predicted"/>
<dbReference type="RefSeq" id="WP_238182816.1">
    <property type="nucleotide sequence ID" value="NZ_BPRB01000123.1"/>
</dbReference>
<sequence length="173" mass="18952">MSRDPDDPTSDAYERAGEAFRAAMMSSDDPAAHFSIAMRAACEGFEAGVISVEARISLASHMLCAEQALARAVVPKLLSAEAFETMAARLSELLTLWTLPHERRAGWHPDYAVGFRAMIRILANEIENISLSEIAIRGAPTSHELAAQRAVSRQALDHTEVFNAPHPHSHTRH</sequence>
<comment type="caution">
    <text evidence="1">The sequence shown here is derived from an EMBL/GenBank/DDBJ whole genome shotgun (WGS) entry which is preliminary data.</text>
</comment>
<dbReference type="EMBL" id="BPRB01000123">
    <property type="protein sequence ID" value="GJE60276.1"/>
    <property type="molecule type" value="Genomic_DNA"/>
</dbReference>
<evidence type="ECO:0008006" key="3">
    <source>
        <dbReference type="Google" id="ProtNLM"/>
    </source>
</evidence>
<dbReference type="Proteomes" id="UP001055057">
    <property type="component" value="Unassembled WGS sequence"/>
</dbReference>
<name>A0ABQ4U0H0_9HYPH</name>
<evidence type="ECO:0000313" key="2">
    <source>
        <dbReference type="Proteomes" id="UP001055057"/>
    </source>
</evidence>
<organism evidence="1 2">
    <name type="scientific">Methylobacterium trifolii</name>
    <dbReference type="NCBI Taxonomy" id="1003092"/>
    <lineage>
        <taxon>Bacteria</taxon>
        <taxon>Pseudomonadati</taxon>
        <taxon>Pseudomonadota</taxon>
        <taxon>Alphaproteobacteria</taxon>
        <taxon>Hyphomicrobiales</taxon>
        <taxon>Methylobacteriaceae</taxon>
        <taxon>Methylobacterium</taxon>
    </lineage>
</organism>
<reference evidence="1" key="1">
    <citation type="journal article" date="2021" name="Front. Microbiol.">
        <title>Comprehensive Comparative Genomics and Phenotyping of Methylobacterium Species.</title>
        <authorList>
            <person name="Alessa O."/>
            <person name="Ogura Y."/>
            <person name="Fujitani Y."/>
            <person name="Takami H."/>
            <person name="Hayashi T."/>
            <person name="Sahin N."/>
            <person name="Tani A."/>
        </authorList>
    </citation>
    <scope>NUCLEOTIDE SEQUENCE</scope>
    <source>
        <strain evidence="1">DSM 23632</strain>
    </source>
</reference>
<reference evidence="1" key="2">
    <citation type="submission" date="2021-08" db="EMBL/GenBank/DDBJ databases">
        <authorList>
            <person name="Tani A."/>
            <person name="Ola A."/>
            <person name="Ogura Y."/>
            <person name="Katsura K."/>
            <person name="Hayashi T."/>
        </authorList>
    </citation>
    <scope>NUCLEOTIDE SEQUENCE</scope>
    <source>
        <strain evidence="1">DSM 23632</strain>
    </source>
</reference>
<keyword evidence="2" id="KW-1185">Reference proteome</keyword>
<gene>
    <name evidence="1" type="ORF">MPOCJGCO_2387</name>
</gene>
<protein>
    <recommendedName>
        <fullName evidence="3">DUF222 domain-containing protein</fullName>
    </recommendedName>
</protein>
<evidence type="ECO:0000313" key="1">
    <source>
        <dbReference type="EMBL" id="GJE60276.1"/>
    </source>
</evidence>